<accession>A0A410JVM3</accession>
<evidence type="ECO:0000256" key="7">
    <source>
        <dbReference type="RuleBase" id="RU000562"/>
    </source>
</evidence>
<name>A0A410JVM3_9BACT</name>
<evidence type="ECO:0000256" key="1">
    <source>
        <dbReference type="ARBA" id="ARBA00008563"/>
    </source>
</evidence>
<dbReference type="PANTHER" id="PTHR21349:SF0">
    <property type="entry name" value="LARGE RIBOSOMAL SUBUNIT PROTEIN BL21M"/>
    <property type="match status" value="1"/>
</dbReference>
<evidence type="ECO:0000256" key="5">
    <source>
        <dbReference type="ARBA" id="ARBA00023274"/>
    </source>
</evidence>
<dbReference type="GO" id="GO:0005840">
    <property type="term" value="C:ribosome"/>
    <property type="evidence" value="ECO:0007669"/>
    <property type="project" value="UniProtKB-KW"/>
</dbReference>
<dbReference type="EMBL" id="CP035108">
    <property type="protein sequence ID" value="QAR32236.1"/>
    <property type="molecule type" value="Genomic_DNA"/>
</dbReference>
<dbReference type="GO" id="GO:0006412">
    <property type="term" value="P:translation"/>
    <property type="evidence" value="ECO:0007669"/>
    <property type="project" value="UniProtKB-UniRule"/>
</dbReference>
<keyword evidence="2 6" id="KW-0699">rRNA-binding</keyword>
<dbReference type="RefSeq" id="WP_128465523.1">
    <property type="nucleotide sequence ID" value="NZ_CP035108.1"/>
</dbReference>
<dbReference type="Pfam" id="PF00829">
    <property type="entry name" value="Ribosomal_L21p"/>
    <property type="match status" value="1"/>
</dbReference>
<dbReference type="PROSITE" id="PS01169">
    <property type="entry name" value="RIBOSOMAL_L21"/>
    <property type="match status" value="1"/>
</dbReference>
<evidence type="ECO:0000256" key="4">
    <source>
        <dbReference type="ARBA" id="ARBA00022980"/>
    </source>
</evidence>
<comment type="similarity">
    <text evidence="1 6 7">Belongs to the bacterial ribosomal protein bL21 family.</text>
</comment>
<dbReference type="GO" id="GO:1990904">
    <property type="term" value="C:ribonucleoprotein complex"/>
    <property type="evidence" value="ECO:0007669"/>
    <property type="project" value="UniProtKB-KW"/>
</dbReference>
<dbReference type="HAMAP" id="MF_01363">
    <property type="entry name" value="Ribosomal_bL21"/>
    <property type="match status" value="1"/>
</dbReference>
<evidence type="ECO:0000256" key="2">
    <source>
        <dbReference type="ARBA" id="ARBA00022730"/>
    </source>
</evidence>
<proteinExistence type="inferred from homology"/>
<dbReference type="InterPro" id="IPR028909">
    <property type="entry name" value="bL21-like"/>
</dbReference>
<dbReference type="InterPro" id="IPR018258">
    <property type="entry name" value="Ribosomal_bL21_CS"/>
</dbReference>
<dbReference type="PANTHER" id="PTHR21349">
    <property type="entry name" value="50S RIBOSOMAL PROTEIN L21"/>
    <property type="match status" value="1"/>
</dbReference>
<evidence type="ECO:0000313" key="8">
    <source>
        <dbReference type="EMBL" id="QAR32236.1"/>
    </source>
</evidence>
<protein>
    <recommendedName>
        <fullName evidence="6">Large ribosomal subunit protein bL21</fullName>
    </recommendedName>
</protein>
<keyword evidence="4 6" id="KW-0689">Ribosomal protein</keyword>
<evidence type="ECO:0000256" key="6">
    <source>
        <dbReference type="HAMAP-Rule" id="MF_01363"/>
    </source>
</evidence>
<organism evidence="8 9">
    <name type="scientific">Geovibrio thiophilus</name>
    <dbReference type="NCBI Taxonomy" id="139438"/>
    <lineage>
        <taxon>Bacteria</taxon>
        <taxon>Pseudomonadati</taxon>
        <taxon>Deferribacterota</taxon>
        <taxon>Deferribacteres</taxon>
        <taxon>Deferribacterales</taxon>
        <taxon>Geovibrionaceae</taxon>
        <taxon>Geovibrio</taxon>
    </lineage>
</organism>
<dbReference type="InterPro" id="IPR001787">
    <property type="entry name" value="Ribosomal_bL21"/>
</dbReference>
<comment type="subunit">
    <text evidence="6">Part of the 50S ribosomal subunit. Contacts protein L20.</text>
</comment>
<gene>
    <name evidence="6 8" type="primary">rplU</name>
    <name evidence="8" type="ORF">EP073_02140</name>
</gene>
<dbReference type="KEGG" id="gtl:EP073_02140"/>
<dbReference type="GO" id="GO:0019843">
    <property type="term" value="F:rRNA binding"/>
    <property type="evidence" value="ECO:0007669"/>
    <property type="project" value="UniProtKB-UniRule"/>
</dbReference>
<dbReference type="InterPro" id="IPR036164">
    <property type="entry name" value="bL21-like_sf"/>
</dbReference>
<keyword evidence="5 6" id="KW-0687">Ribonucleoprotein</keyword>
<comment type="function">
    <text evidence="6 7">This protein binds to 23S rRNA in the presence of protein L20.</text>
</comment>
<dbReference type="GO" id="GO:0005737">
    <property type="term" value="C:cytoplasm"/>
    <property type="evidence" value="ECO:0007669"/>
    <property type="project" value="UniProtKB-ARBA"/>
</dbReference>
<sequence length="103" mass="11511">MFAVIKQGGRQYTVKPGDVIKVDRLEAEVDSAVELTDVLVVSGDELLVGAPVVDGAKVQATVVRHEKGDKILVFKRKRRKDYKKRIGHRTHYTTLKINDIKVG</sequence>
<dbReference type="AlphaFoldDB" id="A0A410JVM3"/>
<dbReference type="NCBIfam" id="TIGR00061">
    <property type="entry name" value="L21"/>
    <property type="match status" value="1"/>
</dbReference>
<evidence type="ECO:0000256" key="3">
    <source>
        <dbReference type="ARBA" id="ARBA00022884"/>
    </source>
</evidence>
<keyword evidence="9" id="KW-1185">Reference proteome</keyword>
<evidence type="ECO:0000313" key="9">
    <source>
        <dbReference type="Proteomes" id="UP000287502"/>
    </source>
</evidence>
<dbReference type="Proteomes" id="UP000287502">
    <property type="component" value="Chromosome"/>
</dbReference>
<dbReference type="SUPFAM" id="SSF141091">
    <property type="entry name" value="L21p-like"/>
    <property type="match status" value="1"/>
</dbReference>
<reference evidence="8 9" key="1">
    <citation type="submission" date="2019-01" db="EMBL/GenBank/DDBJ databases">
        <title>Geovibrio thiophilus DSM 11263, complete genome.</title>
        <authorList>
            <person name="Spring S."/>
            <person name="Bunk B."/>
            <person name="Sproer C."/>
        </authorList>
    </citation>
    <scope>NUCLEOTIDE SEQUENCE [LARGE SCALE GENOMIC DNA]</scope>
    <source>
        <strain evidence="8 9">DSM 11263</strain>
    </source>
</reference>
<dbReference type="GO" id="GO:0003735">
    <property type="term" value="F:structural constituent of ribosome"/>
    <property type="evidence" value="ECO:0007669"/>
    <property type="project" value="InterPro"/>
</dbReference>
<dbReference type="OrthoDB" id="9813334at2"/>
<keyword evidence="3 6" id="KW-0694">RNA-binding</keyword>